<evidence type="ECO:0000256" key="2">
    <source>
        <dbReference type="SAM" id="MobiDB-lite"/>
    </source>
</evidence>
<comment type="caution">
    <text evidence="4">The sequence shown here is derived from an EMBL/GenBank/DDBJ whole genome shotgun (WGS) entry which is preliminary data.</text>
</comment>
<accession>A0A316GF83</accession>
<gene>
    <name evidence="4" type="ORF">C7455_10817</name>
</gene>
<keyword evidence="3" id="KW-0812">Transmembrane</keyword>
<feature type="region of interest" description="Disordered" evidence="2">
    <location>
        <begin position="1"/>
        <end position="109"/>
    </location>
</feature>
<dbReference type="OrthoDB" id="7810642at2"/>
<evidence type="ECO:0000256" key="3">
    <source>
        <dbReference type="SAM" id="Phobius"/>
    </source>
</evidence>
<proteinExistence type="predicted"/>
<evidence type="ECO:0000313" key="4">
    <source>
        <dbReference type="EMBL" id="PWK59253.1"/>
    </source>
</evidence>
<evidence type="ECO:0000313" key="5">
    <source>
        <dbReference type="Proteomes" id="UP000245708"/>
    </source>
</evidence>
<feature type="compositionally biased region" description="Low complexity" evidence="2">
    <location>
        <begin position="17"/>
        <end position="37"/>
    </location>
</feature>
<name>A0A316GF83_9RHOB</name>
<feature type="compositionally biased region" description="Polar residues" evidence="2">
    <location>
        <begin position="84"/>
        <end position="109"/>
    </location>
</feature>
<evidence type="ECO:0000256" key="1">
    <source>
        <dbReference type="SAM" id="Coils"/>
    </source>
</evidence>
<keyword evidence="3" id="KW-1133">Transmembrane helix</keyword>
<feature type="transmembrane region" description="Helical" evidence="3">
    <location>
        <begin position="231"/>
        <end position="254"/>
    </location>
</feature>
<dbReference type="Proteomes" id="UP000245708">
    <property type="component" value="Unassembled WGS sequence"/>
</dbReference>
<keyword evidence="1" id="KW-0175">Coiled coil</keyword>
<feature type="compositionally biased region" description="Basic residues" evidence="2">
    <location>
        <begin position="1"/>
        <end position="12"/>
    </location>
</feature>
<dbReference type="InterPro" id="IPR050445">
    <property type="entry name" value="Bact_polysacc_biosynth/exp"/>
</dbReference>
<organism evidence="4 5">
    <name type="scientific">Roseicyclus mahoneyensis</name>
    <dbReference type="NCBI Taxonomy" id="164332"/>
    <lineage>
        <taxon>Bacteria</taxon>
        <taxon>Pseudomonadati</taxon>
        <taxon>Pseudomonadota</taxon>
        <taxon>Alphaproteobacteria</taxon>
        <taxon>Rhodobacterales</taxon>
        <taxon>Roseobacteraceae</taxon>
        <taxon>Roseicyclus</taxon>
    </lineage>
</organism>
<dbReference type="PANTHER" id="PTHR32309:SF13">
    <property type="entry name" value="FERRIC ENTEROBACTIN TRANSPORT PROTEIN FEPE"/>
    <property type="match status" value="1"/>
</dbReference>
<feature type="transmembrane region" description="Helical" evidence="3">
    <location>
        <begin position="568"/>
        <end position="588"/>
    </location>
</feature>
<dbReference type="AlphaFoldDB" id="A0A316GF83"/>
<feature type="compositionally biased region" description="Pro residues" evidence="2">
    <location>
        <begin position="188"/>
        <end position="207"/>
    </location>
</feature>
<dbReference type="EMBL" id="QGGW01000008">
    <property type="protein sequence ID" value="PWK59253.1"/>
    <property type="molecule type" value="Genomic_DNA"/>
</dbReference>
<dbReference type="GO" id="GO:0005886">
    <property type="term" value="C:plasma membrane"/>
    <property type="evidence" value="ECO:0007669"/>
    <property type="project" value="TreeGrafter"/>
</dbReference>
<dbReference type="PANTHER" id="PTHR32309">
    <property type="entry name" value="TYROSINE-PROTEIN KINASE"/>
    <property type="match status" value="1"/>
</dbReference>
<sequence>MTTRPKARKFRIRRSDAPQPMSEPAAEAAPARSPVQAQPARAQPTYTAENLLAEPATPEDGFGDLALPGSPAAARRDTADAATVQPQERPQLQPQFQPQGTASGTTAATPQELAAIRAEGLTGRQLRMARRTAQKHGLNPTSDFDAVRLLRARGVDPFAQSNMLELVVDDARGTPSPEMARGANLPVPTQPVQPPATMAPPAPPRPPSADQRAVEIMKVQRDIARRRRKRLVLLASRLSIFVLLPTLLVAYYFYFVATPLYATNTEFVIQKAESSAGSAGGLGGLLGGSSFATVQESIVVQSYLESREAMLRLDEDLNFRAHFSDPSIDPLVRLAPDAAVEAVYSTYRNQLTIGYDPTEGVIKMEMLATDPATSQAFSEALIRYAEERVDQMSQRLREDQMAGARESYEEAETRVAEAQARVLALQERRGVLSAEAEVSTIFQQISTFELELQQERLRLAEIMAASRPNATRVQVAENNIARLETLLAQLRGGLTETQTGDASLARIQSELLIAQADLDTRQMMLAQALQAQESARMEANRQTLYLSMGVFPVQPDRAAYPRAFENTLLAFLVFAGVYLMISMTVSILREQISS</sequence>
<dbReference type="RefSeq" id="WP_109669590.1">
    <property type="nucleotide sequence ID" value="NZ_QGGW01000008.1"/>
</dbReference>
<keyword evidence="3" id="KW-0472">Membrane</keyword>
<protein>
    <submittedName>
        <fullName evidence="4">Capsular polysaccharide transport system permease protein</fullName>
    </submittedName>
</protein>
<feature type="region of interest" description="Disordered" evidence="2">
    <location>
        <begin position="174"/>
        <end position="210"/>
    </location>
</feature>
<dbReference type="GO" id="GO:0004713">
    <property type="term" value="F:protein tyrosine kinase activity"/>
    <property type="evidence" value="ECO:0007669"/>
    <property type="project" value="TreeGrafter"/>
</dbReference>
<keyword evidence="5" id="KW-1185">Reference proteome</keyword>
<feature type="coiled-coil region" evidence="1">
    <location>
        <begin position="401"/>
        <end position="428"/>
    </location>
</feature>
<reference evidence="4 5" key="1">
    <citation type="submission" date="2018-05" db="EMBL/GenBank/DDBJ databases">
        <title>Genomic Encyclopedia of Type Strains, Phase IV (KMG-IV): sequencing the most valuable type-strain genomes for metagenomic binning, comparative biology and taxonomic classification.</title>
        <authorList>
            <person name="Goeker M."/>
        </authorList>
    </citation>
    <scope>NUCLEOTIDE SEQUENCE [LARGE SCALE GENOMIC DNA]</scope>
    <source>
        <strain evidence="4 5">DSM 16097</strain>
    </source>
</reference>